<evidence type="ECO:0000256" key="2">
    <source>
        <dbReference type="ARBA" id="ARBA00022806"/>
    </source>
</evidence>
<keyword evidence="2" id="KW-0378">Hydrolase</keyword>
<feature type="domain" description="PD-(D/E)XK endonuclease-like" evidence="5">
    <location>
        <begin position="62"/>
        <end position="155"/>
    </location>
</feature>
<evidence type="ECO:0000259" key="5">
    <source>
        <dbReference type="Pfam" id="PF12705"/>
    </source>
</evidence>
<evidence type="ECO:0000313" key="6">
    <source>
        <dbReference type="EMBL" id="OOK78862.1"/>
    </source>
</evidence>
<organism evidence="6 7">
    <name type="scientific">Mycobacterium kansasii</name>
    <dbReference type="NCBI Taxonomy" id="1768"/>
    <lineage>
        <taxon>Bacteria</taxon>
        <taxon>Bacillati</taxon>
        <taxon>Actinomycetota</taxon>
        <taxon>Actinomycetes</taxon>
        <taxon>Mycobacteriales</taxon>
        <taxon>Mycobacteriaceae</taxon>
        <taxon>Mycobacterium</taxon>
    </lineage>
</organism>
<keyword evidence="2" id="KW-0067">ATP-binding</keyword>
<evidence type="ECO:0000256" key="3">
    <source>
        <dbReference type="ARBA" id="ARBA00023204"/>
    </source>
</evidence>
<dbReference type="Proteomes" id="UP000189229">
    <property type="component" value="Unassembled WGS sequence"/>
</dbReference>
<dbReference type="AlphaFoldDB" id="A0A1V3XI82"/>
<dbReference type="EMBL" id="MVBM01000002">
    <property type="protein sequence ID" value="OOK78862.1"/>
    <property type="molecule type" value="Genomic_DNA"/>
</dbReference>
<keyword evidence="2" id="KW-0547">Nucleotide-binding</keyword>
<feature type="compositionally biased region" description="Low complexity" evidence="4">
    <location>
        <begin position="485"/>
        <end position="501"/>
    </location>
</feature>
<evidence type="ECO:0000256" key="4">
    <source>
        <dbReference type="SAM" id="MobiDB-lite"/>
    </source>
</evidence>
<accession>A0A1V3XI82</accession>
<name>A0A1V3XI82_MYCKA</name>
<reference evidence="6 7" key="1">
    <citation type="submission" date="2017-02" db="EMBL/GenBank/DDBJ databases">
        <title>Complete genome sequences of Mycobacterium kansasii strains isolated from rhesus macaques.</title>
        <authorList>
            <person name="Panda A."/>
            <person name="Nagaraj S."/>
            <person name="Zhao X."/>
            <person name="Tettelin H."/>
            <person name="Detolla L.J."/>
        </authorList>
    </citation>
    <scope>NUCLEOTIDE SEQUENCE [LARGE SCALE GENOMIC DNA]</scope>
    <source>
        <strain evidence="6 7">11-3813</strain>
    </source>
</reference>
<dbReference type="GO" id="GO:0004386">
    <property type="term" value="F:helicase activity"/>
    <property type="evidence" value="ECO:0007669"/>
    <property type="project" value="UniProtKB-KW"/>
</dbReference>
<sequence length="501" mass="54970">MFLSDDTLVYSASDLASAARCEYALLRDFDAKLGRGPAAPVADELLARAAVLGNEHERRRLDRLRDEFGDGVAVIGRPAYTLAGLTAAAAATRHAIANHARVVYQAALFDGRFVGFADFLIRDGERYRIADTKLARSPQVTALLQLAAYADALAGCGVPVAPEAELELGDGTVVRYRISDLIPVYRSQRAVLQRLLDNHYASGTAVCWDDPGVRACFRCPLCTEQLRATDDLLLVAGMRVTQREKLLDAGITTIDKLAEHTQPVPGLAPSVLGKLTAQAKLQVRQRNTGEPQYEIVDPQPLALLPEPDAGDLFFDFEGDPLWTADGHEWGWNTCSAYWKPGRREPSSRYGRTTGHRNVRPSRIFWRWLPNVAVAIPTCTSTITRPTKKRHCCGLPGATAWVRTTSTSCCATVFSSTSTRWCAKVFAPARSRSASRRWSRSIWAPGCVPVRSRRQPTRSPATRATATYAPKAARMRPRRCSRRSKTTTTTTAAPPANCAIGY</sequence>
<keyword evidence="3" id="KW-0234">DNA repair</keyword>
<feature type="region of interest" description="Disordered" evidence="4">
    <location>
        <begin position="473"/>
        <end position="501"/>
    </location>
</feature>
<gene>
    <name evidence="6" type="ORF">BZL30_2252</name>
</gene>
<evidence type="ECO:0000256" key="1">
    <source>
        <dbReference type="ARBA" id="ARBA00022763"/>
    </source>
</evidence>
<evidence type="ECO:0000313" key="7">
    <source>
        <dbReference type="Proteomes" id="UP000189229"/>
    </source>
</evidence>
<dbReference type="Pfam" id="PF12705">
    <property type="entry name" value="PDDEXK_1"/>
    <property type="match status" value="1"/>
</dbReference>
<keyword evidence="2" id="KW-0347">Helicase</keyword>
<comment type="caution">
    <text evidence="6">The sequence shown here is derived from an EMBL/GenBank/DDBJ whole genome shotgun (WGS) entry which is preliminary data.</text>
</comment>
<dbReference type="GO" id="GO:0006281">
    <property type="term" value="P:DNA repair"/>
    <property type="evidence" value="ECO:0007669"/>
    <property type="project" value="UniProtKB-KW"/>
</dbReference>
<keyword evidence="1" id="KW-0227">DNA damage</keyword>
<protein>
    <submittedName>
        <fullName evidence="6">PD-(D/E)XK nuclease superfamily protein</fullName>
    </submittedName>
</protein>
<feature type="compositionally biased region" description="Basic residues" evidence="4">
    <location>
        <begin position="473"/>
        <end position="484"/>
    </location>
</feature>
<proteinExistence type="predicted"/>
<dbReference type="InterPro" id="IPR038726">
    <property type="entry name" value="PDDEXK_AddAB-type"/>
</dbReference>